<feature type="transmembrane region" description="Helical" evidence="1">
    <location>
        <begin position="20"/>
        <end position="41"/>
    </location>
</feature>
<keyword evidence="3" id="KW-1185">Reference proteome</keyword>
<gene>
    <name evidence="2" type="ORF">DFO77_105136</name>
</gene>
<accession>A0A2T0XRN2</accession>
<protein>
    <submittedName>
        <fullName evidence="2">Uncharacterized protein</fullName>
    </submittedName>
</protein>
<proteinExistence type="predicted"/>
<keyword evidence="1" id="KW-1133">Transmembrane helix</keyword>
<keyword evidence="1" id="KW-0812">Transmembrane</keyword>
<comment type="caution">
    <text evidence="2">The sequence shown here is derived from an EMBL/GenBank/DDBJ whole genome shotgun (WGS) entry which is preliminary data.</text>
</comment>
<sequence>MTLVINFLLLKKNRVNSLMVFYIVQMYYFLFLLHILLLFFYKSFFCWSGYSCLFLLFSEQWLIQKTTIKDKN</sequence>
<name>A0A2T0XRN2_9BACT</name>
<keyword evidence="1" id="KW-0472">Membrane</keyword>
<dbReference type="AlphaFoldDB" id="A0A2T0XRN2"/>
<feature type="transmembrane region" description="Helical" evidence="1">
    <location>
        <begin position="47"/>
        <end position="63"/>
    </location>
</feature>
<reference evidence="2 3" key="1">
    <citation type="submission" date="2018-07" db="EMBL/GenBank/DDBJ databases">
        <title>Freshwater and sediment microbial communities from various areas in North America, analyzing microbe dynamics in response to fracking.</title>
        <authorList>
            <person name="Lamendella R."/>
        </authorList>
    </citation>
    <scope>NUCLEOTIDE SEQUENCE [LARGE SCALE GENOMIC DNA]</scope>
    <source>
        <strain evidence="2 3">160A</strain>
    </source>
</reference>
<evidence type="ECO:0000313" key="3">
    <source>
        <dbReference type="Proteomes" id="UP000252733"/>
    </source>
</evidence>
<evidence type="ECO:0000256" key="1">
    <source>
        <dbReference type="SAM" id="Phobius"/>
    </source>
</evidence>
<organism evidence="2 3">
    <name type="scientific">Marinilabilia salmonicolor</name>
    <dbReference type="NCBI Taxonomy" id="989"/>
    <lineage>
        <taxon>Bacteria</taxon>
        <taxon>Pseudomonadati</taxon>
        <taxon>Bacteroidota</taxon>
        <taxon>Bacteroidia</taxon>
        <taxon>Marinilabiliales</taxon>
        <taxon>Marinilabiliaceae</taxon>
        <taxon>Marinilabilia</taxon>
    </lineage>
</organism>
<evidence type="ECO:0000313" key="2">
    <source>
        <dbReference type="EMBL" id="RCW37627.1"/>
    </source>
</evidence>
<dbReference type="Proteomes" id="UP000252733">
    <property type="component" value="Unassembled WGS sequence"/>
</dbReference>
<dbReference type="EMBL" id="QPIZ01000005">
    <property type="protein sequence ID" value="RCW37627.1"/>
    <property type="molecule type" value="Genomic_DNA"/>
</dbReference>